<dbReference type="PROSITE" id="PS51671">
    <property type="entry name" value="ACT"/>
    <property type="match status" value="1"/>
</dbReference>
<feature type="domain" description="ACT" evidence="1">
    <location>
        <begin position="75"/>
        <end position="148"/>
    </location>
</feature>
<organism evidence="2 3">
    <name type="scientific">Streptosporangium brasiliense</name>
    <dbReference type="NCBI Taxonomy" id="47480"/>
    <lineage>
        <taxon>Bacteria</taxon>
        <taxon>Bacillati</taxon>
        <taxon>Actinomycetota</taxon>
        <taxon>Actinomycetes</taxon>
        <taxon>Streptosporangiales</taxon>
        <taxon>Streptosporangiaceae</taxon>
        <taxon>Streptosporangium</taxon>
    </lineage>
</organism>
<dbReference type="SUPFAM" id="SSF55021">
    <property type="entry name" value="ACT-like"/>
    <property type="match status" value="2"/>
</dbReference>
<comment type="caution">
    <text evidence="2">The sequence shown here is derived from an EMBL/GenBank/DDBJ whole genome shotgun (WGS) entry which is preliminary data.</text>
</comment>
<dbReference type="Proteomes" id="UP001230426">
    <property type="component" value="Unassembled WGS sequence"/>
</dbReference>
<protein>
    <submittedName>
        <fullName evidence="2">Glycine cleavage system transcriptional repressor</fullName>
    </submittedName>
</protein>
<keyword evidence="3" id="KW-1185">Reference proteome</keyword>
<dbReference type="InterPro" id="IPR050990">
    <property type="entry name" value="UPF0237/GcvR_regulator"/>
</dbReference>
<evidence type="ECO:0000313" key="2">
    <source>
        <dbReference type="EMBL" id="MDP9865014.1"/>
    </source>
</evidence>
<dbReference type="EMBL" id="JAUSRB010000002">
    <property type="protein sequence ID" value="MDP9865014.1"/>
    <property type="molecule type" value="Genomic_DNA"/>
</dbReference>
<evidence type="ECO:0000313" key="3">
    <source>
        <dbReference type="Proteomes" id="UP001230426"/>
    </source>
</evidence>
<dbReference type="Pfam" id="PF13740">
    <property type="entry name" value="ACT_6"/>
    <property type="match status" value="1"/>
</dbReference>
<dbReference type="PANTHER" id="PTHR34875">
    <property type="entry name" value="UPF0237 PROTEIN MJ1558"/>
    <property type="match status" value="1"/>
</dbReference>
<dbReference type="InterPro" id="IPR045865">
    <property type="entry name" value="ACT-like_dom_sf"/>
</dbReference>
<reference evidence="2 3" key="1">
    <citation type="submission" date="2023-07" db="EMBL/GenBank/DDBJ databases">
        <title>Sequencing the genomes of 1000 actinobacteria strains.</title>
        <authorList>
            <person name="Klenk H.-P."/>
        </authorList>
    </citation>
    <scope>NUCLEOTIDE SEQUENCE [LARGE SCALE GENOMIC DNA]</scope>
    <source>
        <strain evidence="2 3">DSM 44109</strain>
    </source>
</reference>
<name>A0ABT9R6Z3_9ACTN</name>
<gene>
    <name evidence="2" type="ORF">J2S55_004280</name>
</gene>
<accession>A0ABT9R6Z3</accession>
<evidence type="ECO:0000259" key="1">
    <source>
        <dbReference type="PROSITE" id="PS51671"/>
    </source>
</evidence>
<proteinExistence type="predicted"/>
<dbReference type="PANTHER" id="PTHR34875:SF6">
    <property type="entry name" value="UPF0237 PROTEIN MJ1558"/>
    <property type="match status" value="1"/>
</dbReference>
<sequence>MDRPGTIAEVTAVLAGCGANVEESAVALLGGHVAMMMLVSGRLPPPSAFPGMAVTVTGVESRRDLDRAPEGLGYVLTLHGPDRPGVISAVSAVLAGAGGDITGMTTRLCGRLYVLVADVRLPEAVDVAGLMCRLAAVAADLGSRMAFRPAEPEVL</sequence>
<dbReference type="Gene3D" id="3.30.70.260">
    <property type="match status" value="2"/>
</dbReference>
<dbReference type="InterPro" id="IPR002912">
    <property type="entry name" value="ACT_dom"/>
</dbReference>